<sequence>MKVVHVSQSEPRDACLAKLCAEVYGQQAGLTPLVVFTGTKNVLFAQEGARLLAGVDGAGKPLALALLALALLVLDEAGEGMTVTHACEFAKGAKARLLSELSLKAPLRIDAQDEKEKAFYQKCGFKRWFAADNGQHIGLSARHPAKSLEALSPTLALDEALILRRFKHDAAAFAQAKEAFLTGINNVPATL</sequence>
<dbReference type="AlphaFoldDB" id="A0A6F8X883"/>
<dbReference type="EMBL" id="AP022869">
    <property type="protein sequence ID" value="BCB69885.1"/>
    <property type="molecule type" value="Genomic_DNA"/>
</dbReference>
<name>A0A6F8X883_9GAMM</name>
<evidence type="ECO:0000313" key="2">
    <source>
        <dbReference type="Proteomes" id="UP000501053"/>
    </source>
</evidence>
<evidence type="ECO:0008006" key="3">
    <source>
        <dbReference type="Google" id="ProtNLM"/>
    </source>
</evidence>
<proteinExistence type="predicted"/>
<protein>
    <recommendedName>
        <fullName evidence="3">N-acetyltransferase domain-containing protein</fullName>
    </recommendedName>
</protein>
<keyword evidence="2" id="KW-1185">Reference proteome</keyword>
<evidence type="ECO:0000313" key="1">
    <source>
        <dbReference type="EMBL" id="BCB69885.1"/>
    </source>
</evidence>
<organism evidence="1 2">
    <name type="scientific">Vreelandella aquamarina</name>
    <dbReference type="NCBI Taxonomy" id="77097"/>
    <lineage>
        <taxon>Bacteria</taxon>
        <taxon>Pseudomonadati</taxon>
        <taxon>Pseudomonadota</taxon>
        <taxon>Gammaproteobacteria</taxon>
        <taxon>Oceanospirillales</taxon>
        <taxon>Halomonadaceae</taxon>
        <taxon>Vreelandella</taxon>
    </lineage>
</organism>
<gene>
    <name evidence="1" type="ORF">HMEPL2_02360</name>
</gene>
<accession>A0A6F8X883</accession>
<dbReference type="RefSeq" id="WP_172514405.1">
    <property type="nucleotide sequence ID" value="NZ_AP022869.1"/>
</dbReference>
<reference evidence="1 2" key="1">
    <citation type="submission" date="2020-03" db="EMBL/GenBank/DDBJ databases">
        <title>Complete Genome Sequence of Halomonas meridiana strain Eplume2, isolated from hydrothermal-plume in the north east Pacific Ocean.</title>
        <authorList>
            <person name="Kurihara Y."/>
            <person name="Kawai S."/>
            <person name="Sakai A."/>
            <person name="Galipon J."/>
            <person name="Arakawa K."/>
        </authorList>
    </citation>
    <scope>NUCLEOTIDE SEQUENCE [LARGE SCALE GENOMIC DNA]</scope>
    <source>
        <strain evidence="1 2">Eplume2</strain>
    </source>
</reference>
<dbReference type="Proteomes" id="UP000501053">
    <property type="component" value="Chromosome"/>
</dbReference>